<dbReference type="EMBL" id="ASHM01016511">
    <property type="protein sequence ID" value="PNX98326.1"/>
    <property type="molecule type" value="Genomic_DNA"/>
</dbReference>
<keyword evidence="1" id="KW-0472">Membrane</keyword>
<dbReference type="AlphaFoldDB" id="A0A2K3N5M8"/>
<keyword evidence="1" id="KW-0812">Transmembrane</keyword>
<organism evidence="2 3">
    <name type="scientific">Trifolium pratense</name>
    <name type="common">Red clover</name>
    <dbReference type="NCBI Taxonomy" id="57577"/>
    <lineage>
        <taxon>Eukaryota</taxon>
        <taxon>Viridiplantae</taxon>
        <taxon>Streptophyta</taxon>
        <taxon>Embryophyta</taxon>
        <taxon>Tracheophyta</taxon>
        <taxon>Spermatophyta</taxon>
        <taxon>Magnoliopsida</taxon>
        <taxon>eudicotyledons</taxon>
        <taxon>Gunneridae</taxon>
        <taxon>Pentapetalae</taxon>
        <taxon>rosids</taxon>
        <taxon>fabids</taxon>
        <taxon>Fabales</taxon>
        <taxon>Fabaceae</taxon>
        <taxon>Papilionoideae</taxon>
        <taxon>50 kb inversion clade</taxon>
        <taxon>NPAAA clade</taxon>
        <taxon>Hologalegina</taxon>
        <taxon>IRL clade</taxon>
        <taxon>Trifolieae</taxon>
        <taxon>Trifolium</taxon>
    </lineage>
</organism>
<reference evidence="2 3" key="2">
    <citation type="journal article" date="2017" name="Front. Plant Sci.">
        <title>Gene Classification and Mining of Molecular Markers Useful in Red Clover (Trifolium pratense) Breeding.</title>
        <authorList>
            <person name="Istvanek J."/>
            <person name="Dluhosova J."/>
            <person name="Dluhos P."/>
            <person name="Patkova L."/>
            <person name="Nedelnik J."/>
            <person name="Repkova J."/>
        </authorList>
    </citation>
    <scope>NUCLEOTIDE SEQUENCE [LARGE SCALE GENOMIC DNA]</scope>
    <source>
        <strain evidence="3">cv. Tatra</strain>
        <tissue evidence="2">Young leaves</tissue>
    </source>
</reference>
<sequence>GLTSRKLMKYGLTMIWTAVVWAIWKMRNAVIFDNGIAEVATVVDEVKLWTWKWWLGRVKPSA</sequence>
<reference evidence="2 3" key="1">
    <citation type="journal article" date="2014" name="Am. J. Bot.">
        <title>Genome assembly and annotation for red clover (Trifolium pratense; Fabaceae).</title>
        <authorList>
            <person name="Istvanek J."/>
            <person name="Jaros M."/>
            <person name="Krenek A."/>
            <person name="Repkova J."/>
        </authorList>
    </citation>
    <scope>NUCLEOTIDE SEQUENCE [LARGE SCALE GENOMIC DNA]</scope>
    <source>
        <strain evidence="3">cv. Tatra</strain>
        <tissue evidence="2">Young leaves</tissue>
    </source>
</reference>
<gene>
    <name evidence="2" type="ORF">L195_g021568</name>
</gene>
<evidence type="ECO:0000313" key="3">
    <source>
        <dbReference type="Proteomes" id="UP000236291"/>
    </source>
</evidence>
<proteinExistence type="predicted"/>
<dbReference type="Proteomes" id="UP000236291">
    <property type="component" value="Unassembled WGS sequence"/>
</dbReference>
<accession>A0A2K3N5M8</accession>
<name>A0A2K3N5M8_TRIPR</name>
<keyword evidence="1" id="KW-1133">Transmembrane helix</keyword>
<protein>
    <submittedName>
        <fullName evidence="2">Retrovirus-related Pol polyprotein from transposon TNT 1-94</fullName>
    </submittedName>
</protein>
<feature type="non-terminal residue" evidence="2">
    <location>
        <position position="1"/>
    </location>
</feature>
<comment type="caution">
    <text evidence="2">The sequence shown here is derived from an EMBL/GenBank/DDBJ whole genome shotgun (WGS) entry which is preliminary data.</text>
</comment>
<evidence type="ECO:0000256" key="1">
    <source>
        <dbReference type="SAM" id="Phobius"/>
    </source>
</evidence>
<feature type="transmembrane region" description="Helical" evidence="1">
    <location>
        <begin position="7"/>
        <end position="24"/>
    </location>
</feature>
<evidence type="ECO:0000313" key="2">
    <source>
        <dbReference type="EMBL" id="PNX98326.1"/>
    </source>
</evidence>